<organism evidence="1 2">
    <name type="scientific">Hungatella hathewayi DSM 13479</name>
    <dbReference type="NCBI Taxonomy" id="566550"/>
    <lineage>
        <taxon>Bacteria</taxon>
        <taxon>Bacillati</taxon>
        <taxon>Bacillota</taxon>
        <taxon>Clostridia</taxon>
        <taxon>Lachnospirales</taxon>
        <taxon>Lachnospiraceae</taxon>
        <taxon>Hungatella</taxon>
    </lineage>
</organism>
<dbReference type="Proteomes" id="UP000004968">
    <property type="component" value="Unassembled WGS sequence"/>
</dbReference>
<dbReference type="EMBL" id="ACIO01000158">
    <property type="protein sequence ID" value="EFC99693.1"/>
    <property type="molecule type" value="Genomic_DNA"/>
</dbReference>
<accession>D3AET0</accession>
<sequence>MVIKNLLLYFVSIFCIKKNRRPESCFQLPVFYDFLLNDFFTNQFLPLMN</sequence>
<proteinExistence type="predicted"/>
<evidence type="ECO:0000313" key="2">
    <source>
        <dbReference type="Proteomes" id="UP000004968"/>
    </source>
</evidence>
<dbReference type="AlphaFoldDB" id="D3AET0"/>
<protein>
    <submittedName>
        <fullName evidence="1">Uncharacterized protein</fullName>
    </submittedName>
</protein>
<reference evidence="1 2" key="1">
    <citation type="submission" date="2010-01" db="EMBL/GenBank/DDBJ databases">
        <authorList>
            <person name="Weinstock G."/>
            <person name="Sodergren E."/>
            <person name="Clifton S."/>
            <person name="Fulton L."/>
            <person name="Fulton B."/>
            <person name="Courtney L."/>
            <person name="Fronick C."/>
            <person name="Harrison M."/>
            <person name="Strong C."/>
            <person name="Farmer C."/>
            <person name="Delahaunty K."/>
            <person name="Markovic C."/>
            <person name="Hall O."/>
            <person name="Minx P."/>
            <person name="Tomlinson C."/>
            <person name="Mitreva M."/>
            <person name="Nelson J."/>
            <person name="Hou S."/>
            <person name="Wollam A."/>
            <person name="Pepin K.H."/>
            <person name="Johnson M."/>
            <person name="Bhonagiri V."/>
            <person name="Nash W.E."/>
            <person name="Warren W."/>
            <person name="Chinwalla A."/>
            <person name="Mardis E.R."/>
            <person name="Wilson R.K."/>
        </authorList>
    </citation>
    <scope>NUCLEOTIDE SEQUENCE [LARGE SCALE GENOMIC DNA]</scope>
    <source>
        <strain evidence="1 2">DSM 13479</strain>
    </source>
</reference>
<dbReference type="HOGENOM" id="CLU_3136538_0_0_9"/>
<gene>
    <name evidence="1" type="ORF">CLOSTHATH_02114</name>
</gene>
<name>D3AET0_9FIRM</name>
<evidence type="ECO:0000313" key="1">
    <source>
        <dbReference type="EMBL" id="EFC99693.1"/>
    </source>
</evidence>
<comment type="caution">
    <text evidence="1">The sequence shown here is derived from an EMBL/GenBank/DDBJ whole genome shotgun (WGS) entry which is preliminary data.</text>
</comment>